<keyword evidence="4 5" id="KW-0413">Isomerase</keyword>
<dbReference type="NCBIfam" id="TIGR00431">
    <property type="entry name" value="TruB"/>
    <property type="match status" value="1"/>
</dbReference>
<feature type="domain" description="Pseudouridine synthase II N-terminal" evidence="7">
    <location>
        <begin position="40"/>
        <end position="200"/>
    </location>
</feature>
<dbReference type="SUPFAM" id="SSF55120">
    <property type="entry name" value="Pseudouridine synthase"/>
    <property type="match status" value="1"/>
</dbReference>
<keyword evidence="3 5" id="KW-0819">tRNA processing</keyword>
<proteinExistence type="inferred from homology"/>
<evidence type="ECO:0000256" key="1">
    <source>
        <dbReference type="ARBA" id="ARBA00000385"/>
    </source>
</evidence>
<evidence type="ECO:0000256" key="6">
    <source>
        <dbReference type="SAM" id="MobiDB-lite"/>
    </source>
</evidence>
<dbReference type="PANTHER" id="PTHR13767:SF2">
    <property type="entry name" value="PSEUDOURIDYLATE SYNTHASE TRUB1"/>
    <property type="match status" value="1"/>
</dbReference>
<dbReference type="InterPro" id="IPR002501">
    <property type="entry name" value="PsdUridine_synth_N"/>
</dbReference>
<protein>
    <recommendedName>
        <fullName evidence="5">tRNA pseudouridine synthase B</fullName>
        <ecNumber evidence="5">5.4.99.25</ecNumber>
    </recommendedName>
    <alternativeName>
        <fullName evidence="5">tRNA pseudouridine(55) synthase</fullName>
        <shortName evidence="5">Psi55 synthase</shortName>
    </alternativeName>
    <alternativeName>
        <fullName evidence="5">tRNA pseudouridylate synthase</fullName>
    </alternativeName>
    <alternativeName>
        <fullName evidence="5">tRNA-uridine isomerase</fullName>
    </alternativeName>
</protein>
<gene>
    <name evidence="5 10" type="primary">truB</name>
    <name evidence="10" type="ORF">KFL01_28290</name>
</gene>
<organism evidence="10 11">
    <name type="scientific">Kocuria flava</name>
    <dbReference type="NCBI Taxonomy" id="446860"/>
    <lineage>
        <taxon>Bacteria</taxon>
        <taxon>Bacillati</taxon>
        <taxon>Actinomycetota</taxon>
        <taxon>Actinomycetes</taxon>
        <taxon>Micrococcales</taxon>
        <taxon>Micrococcaceae</taxon>
        <taxon>Kocuria</taxon>
    </lineage>
</organism>
<evidence type="ECO:0000313" key="11">
    <source>
        <dbReference type="Proteomes" id="UP000321155"/>
    </source>
</evidence>
<dbReference type="RefSeq" id="WP_083529349.1">
    <property type="nucleotide sequence ID" value="NZ_BJZR01000128.1"/>
</dbReference>
<dbReference type="InterPro" id="IPR014780">
    <property type="entry name" value="tRNA_psdUridine_synth_TruB"/>
</dbReference>
<comment type="function">
    <text evidence="5">Responsible for synthesis of pseudouridine from uracil-55 in the psi GC loop of transfer RNAs.</text>
</comment>
<dbReference type="Pfam" id="PF16198">
    <property type="entry name" value="TruB_C_2"/>
    <property type="match status" value="1"/>
</dbReference>
<evidence type="ECO:0000313" key="10">
    <source>
        <dbReference type="EMBL" id="GEO93523.1"/>
    </source>
</evidence>
<dbReference type="Pfam" id="PF01509">
    <property type="entry name" value="TruB_N"/>
    <property type="match status" value="1"/>
</dbReference>
<evidence type="ECO:0000256" key="3">
    <source>
        <dbReference type="ARBA" id="ARBA00022694"/>
    </source>
</evidence>
<keyword evidence="11" id="KW-1185">Reference proteome</keyword>
<feature type="region of interest" description="Disordered" evidence="6">
    <location>
        <begin position="278"/>
        <end position="297"/>
    </location>
</feature>
<evidence type="ECO:0000256" key="5">
    <source>
        <dbReference type="HAMAP-Rule" id="MF_01080"/>
    </source>
</evidence>
<dbReference type="InterPro" id="IPR015225">
    <property type="entry name" value="tRNA_psdUridine_synth_fam2_C"/>
</dbReference>
<dbReference type="PANTHER" id="PTHR13767">
    <property type="entry name" value="TRNA-PSEUDOURIDINE SYNTHASE"/>
    <property type="match status" value="1"/>
</dbReference>
<evidence type="ECO:0000259" key="9">
    <source>
        <dbReference type="Pfam" id="PF16198"/>
    </source>
</evidence>
<dbReference type="HAMAP" id="MF_01080">
    <property type="entry name" value="TruB_bact"/>
    <property type="match status" value="1"/>
</dbReference>
<evidence type="ECO:0000256" key="4">
    <source>
        <dbReference type="ARBA" id="ARBA00023235"/>
    </source>
</evidence>
<comment type="caution">
    <text evidence="10">The sequence shown here is derived from an EMBL/GenBank/DDBJ whole genome shotgun (WGS) entry which is preliminary data.</text>
</comment>
<feature type="domain" description="tRNA pseudouridylate synthase B C-terminal" evidence="9">
    <location>
        <begin position="201"/>
        <end position="243"/>
    </location>
</feature>
<comment type="similarity">
    <text evidence="2 5">Belongs to the pseudouridine synthase TruB family. Type 1 subfamily.</text>
</comment>
<dbReference type="Gene3D" id="3.30.2350.10">
    <property type="entry name" value="Pseudouridine synthase"/>
    <property type="match status" value="1"/>
</dbReference>
<dbReference type="Pfam" id="PF09142">
    <property type="entry name" value="TruB_C"/>
    <property type="match status" value="1"/>
</dbReference>
<dbReference type="EC" id="5.4.99.25" evidence="5"/>
<sequence>MSRARPEVPAPDPSLPVPAGLVVVDKPAGWTSHDVVARLRRLAGTRKVGHAGTLDPMATGVLVAGIGSATRLLTYVVGQDKTYEAVLRLGVSTVTDDAEGEPTAVADPAAVAALTDGAVTAAAARLTGDLMQVPASVSAIKVDGRRAYAEVRAGKDVELAARPVTVHAFDVHRITRTDDGAGHPVVDVEATVTCSSGTYVRALARDLGAGLGTGGHLTALRRTRVGALGLEHAATLEELAAHVAAGRPLPVTAPEEAAAGLFPVRRLTAAEAGDLAHGRRIGPTAGPDEAGTGAVTAGLAPDGRLVALLRDRGLPGERTAKPELVLLPGERFDGGPGAGEER</sequence>
<dbReference type="Proteomes" id="UP000321155">
    <property type="component" value="Unassembled WGS sequence"/>
</dbReference>
<feature type="active site" description="Nucleophile" evidence="5">
    <location>
        <position position="55"/>
    </location>
</feature>
<dbReference type="CDD" id="cd02573">
    <property type="entry name" value="PseudoU_synth_EcTruB"/>
    <property type="match status" value="1"/>
</dbReference>
<dbReference type="InterPro" id="IPR032819">
    <property type="entry name" value="TruB_C"/>
</dbReference>
<dbReference type="EMBL" id="BJZR01000128">
    <property type="protein sequence ID" value="GEO93523.1"/>
    <property type="molecule type" value="Genomic_DNA"/>
</dbReference>
<dbReference type="SUPFAM" id="SSF88697">
    <property type="entry name" value="PUA domain-like"/>
    <property type="match status" value="1"/>
</dbReference>
<evidence type="ECO:0000256" key="2">
    <source>
        <dbReference type="ARBA" id="ARBA00005642"/>
    </source>
</evidence>
<reference evidence="10 11" key="1">
    <citation type="submission" date="2019-07" db="EMBL/GenBank/DDBJ databases">
        <title>Whole genome shotgun sequence of Kocuria flava NBRC 107626.</title>
        <authorList>
            <person name="Hosoyama A."/>
            <person name="Uohara A."/>
            <person name="Ohji S."/>
            <person name="Ichikawa N."/>
        </authorList>
    </citation>
    <scope>NUCLEOTIDE SEQUENCE [LARGE SCALE GENOMIC DNA]</scope>
    <source>
        <strain evidence="10 11">NBRC 107626</strain>
    </source>
</reference>
<dbReference type="InterPro" id="IPR036974">
    <property type="entry name" value="PUA_sf"/>
</dbReference>
<accession>A0ABQ0X9S8</accession>
<name>A0ABQ0X9S8_9MICC</name>
<dbReference type="InterPro" id="IPR020103">
    <property type="entry name" value="PsdUridine_synth_cat_dom_sf"/>
</dbReference>
<dbReference type="InterPro" id="IPR015947">
    <property type="entry name" value="PUA-like_sf"/>
</dbReference>
<evidence type="ECO:0000259" key="8">
    <source>
        <dbReference type="Pfam" id="PF09142"/>
    </source>
</evidence>
<feature type="region of interest" description="Disordered" evidence="6">
    <location>
        <begin position="320"/>
        <end position="342"/>
    </location>
</feature>
<dbReference type="Gene3D" id="2.30.130.10">
    <property type="entry name" value="PUA domain"/>
    <property type="match status" value="1"/>
</dbReference>
<feature type="domain" description="tRNA pseudouridine synthase II TruB subfamily 2 C-terminal" evidence="8">
    <location>
        <begin position="262"/>
        <end position="313"/>
    </location>
</feature>
<comment type="catalytic activity">
    <reaction evidence="1 5">
        <text>uridine(55) in tRNA = pseudouridine(55) in tRNA</text>
        <dbReference type="Rhea" id="RHEA:42532"/>
        <dbReference type="Rhea" id="RHEA-COMP:10101"/>
        <dbReference type="Rhea" id="RHEA-COMP:10102"/>
        <dbReference type="ChEBI" id="CHEBI:65314"/>
        <dbReference type="ChEBI" id="CHEBI:65315"/>
        <dbReference type="EC" id="5.4.99.25"/>
    </reaction>
</comment>
<evidence type="ECO:0000259" key="7">
    <source>
        <dbReference type="Pfam" id="PF01509"/>
    </source>
</evidence>